<keyword evidence="2" id="KW-1185">Reference proteome</keyword>
<evidence type="ECO:0000313" key="1">
    <source>
        <dbReference type="EMBL" id="APD18520.1"/>
    </source>
</evidence>
<evidence type="ECO:0000313" key="2">
    <source>
        <dbReference type="Proteomes" id="UP000222426"/>
    </source>
</evidence>
<sequence>MTATAPIPAAAVAVIRAVIEDATVRELLHRPGVTAVRAAKALERAGWDLRVIPPAFTPENDT</sequence>
<protein>
    <submittedName>
        <fullName evidence="1">Uncharacterized protein</fullName>
    </submittedName>
</protein>
<proteinExistence type="predicted"/>
<reference evidence="1 2" key="1">
    <citation type="submission" date="2016-11" db="EMBL/GenBank/DDBJ databases">
        <authorList>
            <person name="Meyer C.L."/>
            <person name="Nguyen V."/>
            <person name="Scott S.R."/>
            <person name="Nayek S."/>
            <person name="Syed N."/>
            <person name="Wagner P.E."/>
            <person name="Bhuiyan S."/>
            <person name="Layton S.R."/>
            <person name="Donegan-Quick R."/>
            <person name="Kim T."/>
            <person name="Visi D.K."/>
            <person name="Allen M.S."/>
            <person name="Hughes L.E."/>
            <person name="Garlena R.A."/>
            <person name="Russell D.A."/>
            <person name="Pope W.H."/>
            <person name="Jacobs-Sera D."/>
            <person name="Hendrix R.W."/>
            <person name="Hatfull G.F."/>
        </authorList>
    </citation>
    <scope>NUCLEOTIDE SEQUENCE [LARGE SCALE GENOMIC DNA]</scope>
</reference>
<dbReference type="EMBL" id="KY092479">
    <property type="protein sequence ID" value="APD18520.1"/>
    <property type="molecule type" value="Genomic_DNA"/>
</dbReference>
<accession>A0A1J0MBY6</accession>
<gene>
    <name evidence="1" type="ORF">SEA_IDIDSUMTINWONG_45</name>
</gene>
<organism evidence="1 2">
    <name type="scientific">Streptomyces phage Ididsumtinwong</name>
    <dbReference type="NCBI Taxonomy" id="1920308"/>
    <lineage>
        <taxon>Viruses</taxon>
        <taxon>Duplodnaviria</taxon>
        <taxon>Heunggongvirae</taxon>
        <taxon>Uroviricota</taxon>
        <taxon>Caudoviricetes</taxon>
        <taxon>Austintatiousvirus</taxon>
        <taxon>Austintatiousvirus ididsumtinwong</taxon>
    </lineage>
</organism>
<name>A0A1J0MBY6_9CAUD</name>
<dbReference type="Proteomes" id="UP000222426">
    <property type="component" value="Segment"/>
</dbReference>